<dbReference type="GeneID" id="93147445"/>
<reference evidence="1 2" key="1">
    <citation type="submission" date="2010-01" db="EMBL/GenBank/DDBJ databases">
        <authorList>
            <person name="Weinstock G."/>
            <person name="Sodergren E."/>
            <person name="Clifton S."/>
            <person name="Fulton L."/>
            <person name="Fulton B."/>
            <person name="Courtney L."/>
            <person name="Fronick C."/>
            <person name="Harrison M."/>
            <person name="Strong C."/>
            <person name="Farmer C."/>
            <person name="Delahaunty K."/>
            <person name="Markovic C."/>
            <person name="Hall O."/>
            <person name="Minx P."/>
            <person name="Tomlinson C."/>
            <person name="Mitreva M."/>
            <person name="Nelson J."/>
            <person name="Hou S."/>
            <person name="Wollam A."/>
            <person name="Pepin K.H."/>
            <person name="Johnson M."/>
            <person name="Bhonagiri V."/>
            <person name="Nash W.E."/>
            <person name="Warren W."/>
            <person name="Chinwalla A."/>
            <person name="Mardis E.R."/>
            <person name="Wilson R.K."/>
        </authorList>
    </citation>
    <scope>NUCLEOTIDE SEQUENCE [LARGE SCALE GENOMIC DNA]</scope>
    <source>
        <strain evidence="1 2">DSM 13479</strain>
    </source>
</reference>
<evidence type="ECO:0008006" key="3">
    <source>
        <dbReference type="Google" id="ProtNLM"/>
    </source>
</evidence>
<dbReference type="HOGENOM" id="CLU_846686_0_0_9"/>
<proteinExistence type="predicted"/>
<comment type="caution">
    <text evidence="1">The sequence shown here is derived from an EMBL/GenBank/DDBJ whole genome shotgun (WGS) entry which is preliminary data.</text>
</comment>
<protein>
    <recommendedName>
        <fullName evidence="3">Nucleotidyltransferase</fullName>
    </recommendedName>
</protein>
<organism evidence="1 2">
    <name type="scientific">Hungatella hathewayi DSM 13479</name>
    <dbReference type="NCBI Taxonomy" id="566550"/>
    <lineage>
        <taxon>Bacteria</taxon>
        <taxon>Bacillati</taxon>
        <taxon>Bacillota</taxon>
        <taxon>Clostridia</taxon>
        <taxon>Lachnospirales</taxon>
        <taxon>Lachnospiraceae</taxon>
        <taxon>Hungatella</taxon>
    </lineage>
</organism>
<evidence type="ECO:0000313" key="2">
    <source>
        <dbReference type="Proteomes" id="UP000004968"/>
    </source>
</evidence>
<sequence length="328" mass="38674">MSYFYKSNPAAENLIRKYFQVLSEKNECIMQGRLSIMLLGSLSRGEGTWIDRENGFEMLSDIEFFTIHPSGFSDFNSWNKILDDTRFEVFDGDMSLLFHIDNTYVCREKLPDLERKLLTFDARNMGITVVGEDFKNLIPEIDIHNINYYDLKDIMTHRVFSVLYYGFPLKRSGDEISYQYSLAKNSLDLMTVMLVKYGQLLSGFGNRCQAIQRLNVDERIRQYFQFCLSIKLGQTCNISFSISEMEQLFIFISDQLYEEFKVPLHNILVNWKSIIRRNLGKIKRAVFYRHFVYGDHYKRLSATFHRIEPITKREILDNIVLNGYPTEK</sequence>
<dbReference type="EMBL" id="ACIO01000142">
    <property type="protein sequence ID" value="EFC99899.1"/>
    <property type="molecule type" value="Genomic_DNA"/>
</dbReference>
<name>D3AE64_9FIRM</name>
<accession>D3AE64</accession>
<evidence type="ECO:0000313" key="1">
    <source>
        <dbReference type="EMBL" id="EFC99899.1"/>
    </source>
</evidence>
<dbReference type="AlphaFoldDB" id="D3AE64"/>
<dbReference type="Proteomes" id="UP000004968">
    <property type="component" value="Unassembled WGS sequence"/>
</dbReference>
<gene>
    <name evidence="1" type="ORF">CLOSTHATH_01894</name>
</gene>
<dbReference type="RefSeq" id="WP_006772423.1">
    <property type="nucleotide sequence ID" value="NZ_GG667630.1"/>
</dbReference>